<keyword evidence="7" id="KW-1185">Reference proteome</keyword>
<dbReference type="PROSITE" id="PS00107">
    <property type="entry name" value="PROTEIN_KINASE_ATP"/>
    <property type="match status" value="1"/>
</dbReference>
<evidence type="ECO:0000256" key="1">
    <source>
        <dbReference type="ARBA" id="ARBA00022741"/>
    </source>
</evidence>
<dbReference type="InterPro" id="IPR000719">
    <property type="entry name" value="Prot_kinase_dom"/>
</dbReference>
<sequence length="396" mass="41620">MRAAVLAVESCATLAAMYVPSAIVGVGGNGVVLAAVRRADAAPVAVKVVYKNLARAYDPCVPNEIVLLRDFVHPHAVEYIDDFEDAFHYYLVTRHCMPYGPAASLAADPPAPRSPDACADPACPHCCALPLPLPPARQSHAQMPPTPVSSVAVPDSDAPPPSPRDAAYGDGLPVLSLDCVSPAGHIVPIVYSRSSSDLHAFLRSARAARGSLCSAVLRRLFAHVAVAVAALHAHGWSHGDIKQENVLVDANLDAILCDFGHARPLPQLGTPACSLPVSAAGTTAMTPPELLPNLALRGMSPDCELRVLVSGCEADVWALGMLLFTMTHNRMPACQPALLRGELDLAGCHALPCDFDDAAPKDLRHLVSSMLAIDPANRISAADVLKHPYIASFVAA</sequence>
<dbReference type="SMART" id="SM00220">
    <property type="entry name" value="S_TKc"/>
    <property type="match status" value="1"/>
</dbReference>
<dbReference type="Proteomes" id="UP001527925">
    <property type="component" value="Unassembled WGS sequence"/>
</dbReference>
<dbReference type="InterPro" id="IPR011009">
    <property type="entry name" value="Kinase-like_dom_sf"/>
</dbReference>
<dbReference type="EMBL" id="JADGIZ020000030">
    <property type="protein sequence ID" value="KAL2914735.1"/>
    <property type="molecule type" value="Genomic_DNA"/>
</dbReference>
<comment type="caution">
    <text evidence="6">The sequence shown here is derived from an EMBL/GenBank/DDBJ whole genome shotgun (WGS) entry which is preliminary data.</text>
</comment>
<evidence type="ECO:0000259" key="5">
    <source>
        <dbReference type="PROSITE" id="PS50011"/>
    </source>
</evidence>
<feature type="domain" description="Protein kinase" evidence="5">
    <location>
        <begin position="18"/>
        <end position="390"/>
    </location>
</feature>
<dbReference type="SUPFAM" id="SSF56112">
    <property type="entry name" value="Protein kinase-like (PK-like)"/>
    <property type="match status" value="1"/>
</dbReference>
<keyword evidence="1 3" id="KW-0547">Nucleotide-binding</keyword>
<organism evidence="6 7">
    <name type="scientific">Polyrhizophydium stewartii</name>
    <dbReference type="NCBI Taxonomy" id="2732419"/>
    <lineage>
        <taxon>Eukaryota</taxon>
        <taxon>Fungi</taxon>
        <taxon>Fungi incertae sedis</taxon>
        <taxon>Chytridiomycota</taxon>
        <taxon>Chytridiomycota incertae sedis</taxon>
        <taxon>Chytridiomycetes</taxon>
        <taxon>Rhizophydiales</taxon>
        <taxon>Rhizophydiales incertae sedis</taxon>
        <taxon>Polyrhizophydium</taxon>
    </lineage>
</organism>
<evidence type="ECO:0000313" key="6">
    <source>
        <dbReference type="EMBL" id="KAL2914735.1"/>
    </source>
</evidence>
<name>A0ABR4N5K1_9FUNG</name>
<accession>A0ABR4N5K1</accession>
<evidence type="ECO:0000256" key="3">
    <source>
        <dbReference type="PROSITE-ProRule" id="PRU10141"/>
    </source>
</evidence>
<proteinExistence type="predicted"/>
<dbReference type="PROSITE" id="PS50011">
    <property type="entry name" value="PROTEIN_KINASE_DOM"/>
    <property type="match status" value="1"/>
</dbReference>
<dbReference type="PANTHER" id="PTHR24346:SF51">
    <property type="entry name" value="PAS DOMAIN-CONTAINING SERINE_THREONINE-PROTEIN KINASE"/>
    <property type="match status" value="1"/>
</dbReference>
<evidence type="ECO:0000256" key="4">
    <source>
        <dbReference type="SAM" id="MobiDB-lite"/>
    </source>
</evidence>
<dbReference type="InterPro" id="IPR017441">
    <property type="entry name" value="Protein_kinase_ATP_BS"/>
</dbReference>
<feature type="binding site" evidence="3">
    <location>
        <position position="47"/>
    </location>
    <ligand>
        <name>ATP</name>
        <dbReference type="ChEBI" id="CHEBI:30616"/>
    </ligand>
</feature>
<gene>
    <name evidence="6" type="ORF">HK105_205666</name>
</gene>
<dbReference type="Gene3D" id="3.30.200.20">
    <property type="entry name" value="Phosphorylase Kinase, domain 1"/>
    <property type="match status" value="1"/>
</dbReference>
<dbReference type="Gene3D" id="1.10.510.10">
    <property type="entry name" value="Transferase(Phosphotransferase) domain 1"/>
    <property type="match status" value="1"/>
</dbReference>
<protein>
    <recommendedName>
        <fullName evidence="5">Protein kinase domain-containing protein</fullName>
    </recommendedName>
</protein>
<evidence type="ECO:0000313" key="7">
    <source>
        <dbReference type="Proteomes" id="UP001527925"/>
    </source>
</evidence>
<feature type="region of interest" description="Disordered" evidence="4">
    <location>
        <begin position="137"/>
        <end position="165"/>
    </location>
</feature>
<dbReference type="PANTHER" id="PTHR24346">
    <property type="entry name" value="MAP/MICROTUBULE AFFINITY-REGULATING KINASE"/>
    <property type="match status" value="1"/>
</dbReference>
<reference evidence="6 7" key="1">
    <citation type="submission" date="2023-09" db="EMBL/GenBank/DDBJ databases">
        <title>Pangenome analysis of Batrachochytrium dendrobatidis and related Chytrids.</title>
        <authorList>
            <person name="Yacoub M.N."/>
            <person name="Stajich J.E."/>
            <person name="James T.Y."/>
        </authorList>
    </citation>
    <scope>NUCLEOTIDE SEQUENCE [LARGE SCALE GENOMIC DNA]</scope>
    <source>
        <strain evidence="6 7">JEL0888</strain>
    </source>
</reference>
<evidence type="ECO:0000256" key="2">
    <source>
        <dbReference type="ARBA" id="ARBA00022840"/>
    </source>
</evidence>
<dbReference type="Pfam" id="PF00069">
    <property type="entry name" value="Pkinase"/>
    <property type="match status" value="2"/>
</dbReference>
<keyword evidence="2 3" id="KW-0067">ATP-binding</keyword>